<name>A0A327NB16_PSEFL</name>
<comment type="caution">
    <text evidence="1">The sequence shown here is derived from an EMBL/GenBank/DDBJ whole genome shotgun (WGS) entry which is preliminary data.</text>
</comment>
<dbReference type="Proteomes" id="UP000249493">
    <property type="component" value="Unassembled WGS sequence"/>
</dbReference>
<dbReference type="InterPro" id="IPR026988">
    <property type="entry name" value="YaaC-like"/>
</dbReference>
<evidence type="ECO:0000313" key="2">
    <source>
        <dbReference type="Proteomes" id="UP000249493"/>
    </source>
</evidence>
<dbReference type="AlphaFoldDB" id="A0A327NB16"/>
<sequence length="347" mass="39150">MPLLYINGRVAGPHKATKNPNLGSRTVLTDSHWEYVSLWLRREQKSNALLYWQQAHTFAQAAEGMPVSSAPLLLYYSFMNATKALLSAKSIPFDEHHGIRSHNMRGASSKIALSNEGVRILQRGIAPALSQYLNETESSTTHSMEALLFNLPCIHRTFCLTYKNQKDLFIPLTDCRLEFDPATCTAYFCGKISKDFAGPESLRRLPPSLVTDLEFNDGRSIRSTATAILTRPEAKTVVERESVASLLRDLRPDLNYIFGAQTLWYAKAIVPGPARLKRSPLTCTLLAMHRLSEICRYRPVELASFLNGQKNWLLTEFIRMSPRQFLDEISAELTGQQFMLPNVRPST</sequence>
<dbReference type="Pfam" id="PF14175">
    <property type="entry name" value="YaaC"/>
    <property type="match status" value="1"/>
</dbReference>
<accession>A0A327NB16</accession>
<dbReference type="EMBL" id="QLIN01000002">
    <property type="protein sequence ID" value="RAI71933.1"/>
    <property type="molecule type" value="Genomic_DNA"/>
</dbReference>
<gene>
    <name evidence="1" type="ORF">DOZ80_08870</name>
</gene>
<reference evidence="1 2" key="1">
    <citation type="submission" date="2018-06" db="EMBL/GenBank/DDBJ databases">
        <authorList>
            <person name="Zhirakovskaya E."/>
        </authorList>
    </citation>
    <scope>NUCLEOTIDE SEQUENCE [LARGE SCALE GENOMIC DNA]</scope>
    <source>
        <strain evidence="1 2">LY3</strain>
    </source>
</reference>
<evidence type="ECO:0000313" key="1">
    <source>
        <dbReference type="EMBL" id="RAI71933.1"/>
    </source>
</evidence>
<organism evidence="1 2">
    <name type="scientific">Pseudomonas fluorescens</name>
    <dbReference type="NCBI Taxonomy" id="294"/>
    <lineage>
        <taxon>Bacteria</taxon>
        <taxon>Pseudomonadati</taxon>
        <taxon>Pseudomonadota</taxon>
        <taxon>Gammaproteobacteria</taxon>
        <taxon>Pseudomonadales</taxon>
        <taxon>Pseudomonadaceae</taxon>
        <taxon>Pseudomonas</taxon>
    </lineage>
</organism>
<dbReference type="RefSeq" id="WP_111281945.1">
    <property type="nucleotide sequence ID" value="NZ_QLIN01000002.1"/>
</dbReference>
<proteinExistence type="predicted"/>
<protein>
    <submittedName>
        <fullName evidence="1">Uncharacterized protein</fullName>
    </submittedName>
</protein>